<dbReference type="InterPro" id="IPR001248">
    <property type="entry name" value="Pur-cyt_permease"/>
</dbReference>
<evidence type="ECO:0000256" key="2">
    <source>
        <dbReference type="ARBA" id="ARBA00008974"/>
    </source>
</evidence>
<evidence type="ECO:0000256" key="1">
    <source>
        <dbReference type="ARBA" id="ARBA00004141"/>
    </source>
</evidence>
<feature type="transmembrane region" description="Helical" evidence="6">
    <location>
        <begin position="340"/>
        <end position="360"/>
    </location>
</feature>
<evidence type="ECO:0000256" key="4">
    <source>
        <dbReference type="ARBA" id="ARBA00022989"/>
    </source>
</evidence>
<dbReference type="PANTHER" id="PTHR30569:SF0">
    <property type="entry name" value="CYTOSINE PERMEASE"/>
    <property type="match status" value="1"/>
</dbReference>
<protein>
    <submittedName>
        <fullName evidence="7">Putative hydroxymethylpyrimidine transporter CytX</fullName>
    </submittedName>
</protein>
<dbReference type="AlphaFoldDB" id="A0A1W2DEK6"/>
<feature type="transmembrane region" description="Helical" evidence="6">
    <location>
        <begin position="286"/>
        <end position="303"/>
    </location>
</feature>
<dbReference type="NCBIfam" id="TIGR02358">
    <property type="entry name" value="thia_cytX"/>
    <property type="match status" value="1"/>
</dbReference>
<sequence>MTSINYMLLWFGAAVSIAEIITGGLLAPLGFAKGATAIVLGHLVGTTILVLGGIIGSQTKLPAIMTTRISFGIYGSYLFAALNIMQLIGWTAVMIVAGGRSVNQITKMVWSFDNMTLWSLVIGALIFLWIAAGNDGLKKINSAAVALLFVLTVVLSGVVFTDSSLFTKQPAGDMSFGGALELSVIMPLSWLPLIADYTRFARKTSEGAWGSWIGYFAGSCWMYLIGLGAAIVTGDSDPAAMMLAANLGLAALGIVVLSTVTTTFLDAYSAGVSCTNLLPDVSERKLALAMAVVGTALAIVINIEQYESFLYAIGSVFAPLFAVLLTDYFFLGRQQADARLLVNWGAVIVWAVGVVMYYQFVKLDLVVGATVPVMVVTGVIYAVSARFMVGWKSVKAAKVVS</sequence>
<dbReference type="GO" id="GO:0005886">
    <property type="term" value="C:plasma membrane"/>
    <property type="evidence" value="ECO:0007669"/>
    <property type="project" value="TreeGrafter"/>
</dbReference>
<feature type="transmembrane region" description="Helical" evidence="6">
    <location>
        <begin position="77"/>
        <end position="97"/>
    </location>
</feature>
<organism evidence="7 8">
    <name type="scientific">Sporomusa malonica</name>
    <dbReference type="NCBI Taxonomy" id="112901"/>
    <lineage>
        <taxon>Bacteria</taxon>
        <taxon>Bacillati</taxon>
        <taxon>Bacillota</taxon>
        <taxon>Negativicutes</taxon>
        <taxon>Selenomonadales</taxon>
        <taxon>Sporomusaceae</taxon>
        <taxon>Sporomusa</taxon>
    </lineage>
</organism>
<feature type="transmembrane region" description="Helical" evidence="6">
    <location>
        <begin position="212"/>
        <end position="233"/>
    </location>
</feature>
<evidence type="ECO:0000313" key="7">
    <source>
        <dbReference type="EMBL" id="SMC95905.1"/>
    </source>
</evidence>
<dbReference type="STRING" id="112901.SAMN04488500_11565"/>
<dbReference type="PANTHER" id="PTHR30569">
    <property type="entry name" value="CYTOSINE TRANSPORTER CODB"/>
    <property type="match status" value="1"/>
</dbReference>
<proteinExistence type="inferred from homology"/>
<feature type="transmembrane region" description="Helical" evidence="6">
    <location>
        <begin position="117"/>
        <end position="133"/>
    </location>
</feature>
<dbReference type="Pfam" id="PF02133">
    <property type="entry name" value="Transp_cyt_pur"/>
    <property type="match status" value="1"/>
</dbReference>
<comment type="similarity">
    <text evidence="2">Belongs to the purine-cytosine permease (2.A.39) family.</text>
</comment>
<keyword evidence="5 6" id="KW-0472">Membrane</keyword>
<feature type="transmembrane region" description="Helical" evidence="6">
    <location>
        <begin position="7"/>
        <end position="29"/>
    </location>
</feature>
<feature type="transmembrane region" description="Helical" evidence="6">
    <location>
        <begin position="239"/>
        <end position="265"/>
    </location>
</feature>
<evidence type="ECO:0000256" key="6">
    <source>
        <dbReference type="SAM" id="Phobius"/>
    </source>
</evidence>
<name>A0A1W2DEK6_9FIRM</name>
<accession>A0A1W2DEK6</accession>
<dbReference type="Gene3D" id="1.10.4160.10">
    <property type="entry name" value="Hydantoin permease"/>
    <property type="match status" value="1"/>
</dbReference>
<keyword evidence="8" id="KW-1185">Reference proteome</keyword>
<reference evidence="7 8" key="1">
    <citation type="submission" date="2017-04" db="EMBL/GenBank/DDBJ databases">
        <authorList>
            <person name="Afonso C.L."/>
            <person name="Miller P.J."/>
            <person name="Scott M.A."/>
            <person name="Spackman E."/>
            <person name="Goraichik I."/>
            <person name="Dimitrov K.M."/>
            <person name="Suarez D.L."/>
            <person name="Swayne D.E."/>
        </authorList>
    </citation>
    <scope>NUCLEOTIDE SEQUENCE [LARGE SCALE GENOMIC DNA]</scope>
    <source>
        <strain evidence="7 8">DSM 5090</strain>
    </source>
</reference>
<evidence type="ECO:0000256" key="5">
    <source>
        <dbReference type="ARBA" id="ARBA00023136"/>
    </source>
</evidence>
<dbReference type="GO" id="GO:0015209">
    <property type="term" value="F:cytosine transmembrane transporter activity"/>
    <property type="evidence" value="ECO:0007669"/>
    <property type="project" value="InterPro"/>
</dbReference>
<keyword evidence="3 6" id="KW-0812">Transmembrane</keyword>
<feature type="transmembrane region" description="Helical" evidence="6">
    <location>
        <begin position="35"/>
        <end position="56"/>
    </location>
</feature>
<feature type="transmembrane region" description="Helical" evidence="6">
    <location>
        <begin position="366"/>
        <end position="389"/>
    </location>
</feature>
<dbReference type="RefSeq" id="WP_084577016.1">
    <property type="nucleotide sequence ID" value="NZ_CP155572.1"/>
</dbReference>
<feature type="transmembrane region" description="Helical" evidence="6">
    <location>
        <begin position="309"/>
        <end position="331"/>
    </location>
</feature>
<feature type="transmembrane region" description="Helical" evidence="6">
    <location>
        <begin position="180"/>
        <end position="200"/>
    </location>
</feature>
<dbReference type="EMBL" id="FWXI01000015">
    <property type="protein sequence ID" value="SMC95905.1"/>
    <property type="molecule type" value="Genomic_DNA"/>
</dbReference>
<dbReference type="Proteomes" id="UP000192738">
    <property type="component" value="Unassembled WGS sequence"/>
</dbReference>
<keyword evidence="4 6" id="KW-1133">Transmembrane helix</keyword>
<evidence type="ECO:0000313" key="8">
    <source>
        <dbReference type="Proteomes" id="UP000192738"/>
    </source>
</evidence>
<dbReference type="OrthoDB" id="9780088at2"/>
<dbReference type="InterPro" id="IPR030191">
    <property type="entry name" value="CodB"/>
</dbReference>
<evidence type="ECO:0000256" key="3">
    <source>
        <dbReference type="ARBA" id="ARBA00022692"/>
    </source>
</evidence>
<dbReference type="InterPro" id="IPR012732">
    <property type="entry name" value="Thia_CytX"/>
</dbReference>
<feature type="transmembrane region" description="Helical" evidence="6">
    <location>
        <begin position="140"/>
        <end position="160"/>
    </location>
</feature>
<comment type="subcellular location">
    <subcellularLocation>
        <location evidence="1">Membrane</location>
        <topology evidence="1">Multi-pass membrane protein</topology>
    </subcellularLocation>
</comment>
<gene>
    <name evidence="7" type="ORF">SAMN04488500_11565</name>
</gene>